<comment type="caution">
    <text evidence="1">The sequence shown here is derived from an EMBL/GenBank/DDBJ whole genome shotgun (WGS) entry which is preliminary data.</text>
</comment>
<accession>A0A7Y9E306</accession>
<organism evidence="1 2">
    <name type="scientific">Nocardioides panaciterrulae</name>
    <dbReference type="NCBI Taxonomy" id="661492"/>
    <lineage>
        <taxon>Bacteria</taxon>
        <taxon>Bacillati</taxon>
        <taxon>Actinomycetota</taxon>
        <taxon>Actinomycetes</taxon>
        <taxon>Propionibacteriales</taxon>
        <taxon>Nocardioidaceae</taxon>
        <taxon>Nocardioides</taxon>
    </lineage>
</organism>
<dbReference type="AlphaFoldDB" id="A0A7Y9E306"/>
<evidence type="ECO:0000313" key="2">
    <source>
        <dbReference type="Proteomes" id="UP000535511"/>
    </source>
</evidence>
<proteinExistence type="predicted"/>
<protein>
    <submittedName>
        <fullName evidence="1">Uncharacterized protein</fullName>
    </submittedName>
</protein>
<name>A0A7Y9E306_9ACTN</name>
<dbReference type="Proteomes" id="UP000535511">
    <property type="component" value="Unassembled WGS sequence"/>
</dbReference>
<keyword evidence="2" id="KW-1185">Reference proteome</keyword>
<sequence length="43" mass="4635">MAVADGPTRTKRMDLITDAAEGFYAGFAHKPMSGFRIYPGATD</sequence>
<dbReference type="EMBL" id="JACCBG010000001">
    <property type="protein sequence ID" value="NYD40303.1"/>
    <property type="molecule type" value="Genomic_DNA"/>
</dbReference>
<evidence type="ECO:0000313" key="1">
    <source>
        <dbReference type="EMBL" id="NYD40303.1"/>
    </source>
</evidence>
<dbReference type="RefSeq" id="WP_281380811.1">
    <property type="nucleotide sequence ID" value="NZ_JACCBG010000001.1"/>
</dbReference>
<reference evidence="1 2" key="1">
    <citation type="submission" date="2020-07" db="EMBL/GenBank/DDBJ databases">
        <title>Sequencing the genomes of 1000 actinobacteria strains.</title>
        <authorList>
            <person name="Klenk H.-P."/>
        </authorList>
    </citation>
    <scope>NUCLEOTIDE SEQUENCE [LARGE SCALE GENOMIC DNA]</scope>
    <source>
        <strain evidence="1 2">DSM 21350</strain>
    </source>
</reference>
<gene>
    <name evidence="1" type="ORF">BJZ21_000386</name>
</gene>